<proteinExistence type="predicted"/>
<dbReference type="SUPFAM" id="SSF82771">
    <property type="entry name" value="GIY-YIG endonuclease"/>
    <property type="match status" value="1"/>
</dbReference>
<dbReference type="InterPro" id="IPR000305">
    <property type="entry name" value="GIY-YIG_endonuc"/>
</dbReference>
<dbReference type="Proteomes" id="UP001344632">
    <property type="component" value="Unassembled WGS sequence"/>
</dbReference>
<accession>A0ABU6GFB7</accession>
<evidence type="ECO:0000313" key="2">
    <source>
        <dbReference type="EMBL" id="MEC0238374.1"/>
    </source>
</evidence>
<dbReference type="Gene3D" id="3.40.1440.10">
    <property type="entry name" value="GIY-YIG endonuclease"/>
    <property type="match status" value="1"/>
</dbReference>
<name>A0ABU6GFB7_9BACL</name>
<dbReference type="InterPro" id="IPR035901">
    <property type="entry name" value="GIY-YIG_endonuc_sf"/>
</dbReference>
<protein>
    <submittedName>
        <fullName evidence="2">GIY-YIG nuclease family protein</fullName>
    </submittedName>
</protein>
<keyword evidence="3" id="KW-1185">Reference proteome</keyword>
<evidence type="ECO:0000259" key="1">
    <source>
        <dbReference type="Pfam" id="PF01541"/>
    </source>
</evidence>
<feature type="domain" description="GIY-YIG" evidence="1">
    <location>
        <begin position="62"/>
        <end position="144"/>
    </location>
</feature>
<evidence type="ECO:0000313" key="3">
    <source>
        <dbReference type="Proteomes" id="UP001344632"/>
    </source>
</evidence>
<reference evidence="2 3" key="1">
    <citation type="submission" date="2023-03" db="EMBL/GenBank/DDBJ databases">
        <title>Bacillus Genome Sequencing.</title>
        <authorList>
            <person name="Dunlap C."/>
        </authorList>
    </citation>
    <scope>NUCLEOTIDE SEQUENCE [LARGE SCALE GENOMIC DNA]</scope>
    <source>
        <strain evidence="2 3">BD-525</strain>
    </source>
</reference>
<dbReference type="Pfam" id="PF01541">
    <property type="entry name" value="GIY-YIG"/>
    <property type="match status" value="1"/>
</dbReference>
<dbReference type="EMBL" id="JARLKZ010000001">
    <property type="protein sequence ID" value="MEC0238374.1"/>
    <property type="molecule type" value="Genomic_DNA"/>
</dbReference>
<dbReference type="RefSeq" id="WP_326084867.1">
    <property type="nucleotide sequence ID" value="NZ_JARLKZ010000001.1"/>
</dbReference>
<organism evidence="2 3">
    <name type="scientific">Paenibacillus dokdonensis</name>
    <dbReference type="NCBI Taxonomy" id="2567944"/>
    <lineage>
        <taxon>Bacteria</taxon>
        <taxon>Bacillati</taxon>
        <taxon>Bacillota</taxon>
        <taxon>Bacilli</taxon>
        <taxon>Bacillales</taxon>
        <taxon>Paenibacillaceae</taxon>
        <taxon>Paenibacillus</taxon>
    </lineage>
</organism>
<comment type="caution">
    <text evidence="2">The sequence shown here is derived from an EMBL/GenBank/DDBJ whole genome shotgun (WGS) entry which is preliminary data.</text>
</comment>
<gene>
    <name evidence="2" type="ORF">P4H66_00620</name>
</gene>
<sequence>MVDFLEIGLLKMKYKVEEVFVCPDLYQGCDIVDFSKLKWKEVKFLSEPGVLHKDMDKLPRRGGIYIFCAKHKLLPSLSGQIMYIGRAHSTKQQSLKKRCREYLTEKKRPKIIKMREFWGDNLHIYYTEIDNNDVIDEVEKRLIESIHPPFCSEIKDVTLRKSKKAFG</sequence>